<feature type="domain" description="4Fe-4S Mo/W bis-MGD-type" evidence="9">
    <location>
        <begin position="3"/>
        <end position="59"/>
    </location>
</feature>
<sequence length="61" mass="6415">MARQEIRTACPYCGVGCGVVMEVEDGRIARVRGDAAHPANGGRLCTKGSSCDRPIAVPSRL</sequence>
<feature type="non-terminal residue" evidence="10">
    <location>
        <position position="61"/>
    </location>
</feature>
<dbReference type="GO" id="GO:0030313">
    <property type="term" value="C:cell envelope"/>
    <property type="evidence" value="ECO:0007669"/>
    <property type="project" value="UniProtKB-SubCell"/>
</dbReference>
<protein>
    <recommendedName>
        <fullName evidence="9">4Fe-4S Mo/W bis-MGD-type domain-containing protein</fullName>
    </recommendedName>
</protein>
<keyword evidence="7" id="KW-0408">Iron</keyword>
<dbReference type="SUPFAM" id="SSF53706">
    <property type="entry name" value="Formate dehydrogenase/DMSO reductase, domains 1-3"/>
    <property type="match status" value="1"/>
</dbReference>
<accession>A0A7Y7M878</accession>
<comment type="similarity">
    <text evidence="3">Belongs to the prokaryotic molybdopterin-containing oxidoreductase family.</text>
</comment>
<evidence type="ECO:0000313" key="10">
    <source>
        <dbReference type="EMBL" id="NVN13897.1"/>
    </source>
</evidence>
<dbReference type="GO" id="GO:0030151">
    <property type="term" value="F:molybdenum ion binding"/>
    <property type="evidence" value="ECO:0007669"/>
    <property type="project" value="TreeGrafter"/>
</dbReference>
<dbReference type="PROSITE" id="PS51669">
    <property type="entry name" value="4FE4S_MOW_BIS_MGD"/>
    <property type="match status" value="1"/>
</dbReference>
<reference evidence="10 11" key="1">
    <citation type="submission" date="2020-06" db="EMBL/GenBank/DDBJ databases">
        <title>Description of novel acetic acid bacteria.</title>
        <authorList>
            <person name="Sombolestani A."/>
        </authorList>
    </citation>
    <scope>NUCLEOTIDE SEQUENCE [LARGE SCALE GENOMIC DNA]</scope>
    <source>
        <strain evidence="10 11">LMG 31431</strain>
    </source>
</reference>
<evidence type="ECO:0000313" key="11">
    <source>
        <dbReference type="Proteomes" id="UP000534870"/>
    </source>
</evidence>
<dbReference type="AlphaFoldDB" id="A0A7Y7M878"/>
<keyword evidence="6" id="KW-0560">Oxidoreductase</keyword>
<dbReference type="GO" id="GO:0016491">
    <property type="term" value="F:oxidoreductase activity"/>
    <property type="evidence" value="ECO:0007669"/>
    <property type="project" value="UniProtKB-KW"/>
</dbReference>
<evidence type="ECO:0000256" key="5">
    <source>
        <dbReference type="ARBA" id="ARBA00022723"/>
    </source>
</evidence>
<dbReference type="EMBL" id="JABXXP010001281">
    <property type="protein sequence ID" value="NVN13897.1"/>
    <property type="molecule type" value="Genomic_DNA"/>
</dbReference>
<dbReference type="Pfam" id="PF04879">
    <property type="entry name" value="Molybdop_Fe4S4"/>
    <property type="match status" value="1"/>
</dbReference>
<evidence type="ECO:0000256" key="6">
    <source>
        <dbReference type="ARBA" id="ARBA00023002"/>
    </source>
</evidence>
<evidence type="ECO:0000256" key="8">
    <source>
        <dbReference type="ARBA" id="ARBA00023014"/>
    </source>
</evidence>
<keyword evidence="8" id="KW-0411">Iron-sulfur</keyword>
<evidence type="ECO:0000259" key="9">
    <source>
        <dbReference type="PROSITE" id="PS51669"/>
    </source>
</evidence>
<keyword evidence="4" id="KW-0004">4Fe-4S</keyword>
<evidence type="ECO:0000256" key="7">
    <source>
        <dbReference type="ARBA" id="ARBA00023004"/>
    </source>
</evidence>
<dbReference type="RefSeq" id="WP_176642089.1">
    <property type="nucleotide sequence ID" value="NZ_JABXXP010001281.1"/>
</dbReference>
<keyword evidence="5" id="KW-0479">Metal-binding</keyword>
<dbReference type="GO" id="GO:0051539">
    <property type="term" value="F:4 iron, 4 sulfur cluster binding"/>
    <property type="evidence" value="ECO:0007669"/>
    <property type="project" value="UniProtKB-KW"/>
</dbReference>
<dbReference type="PANTHER" id="PTHR43598">
    <property type="entry name" value="TUNGSTEN-CONTAINING FORMYLMETHANOFURAN DEHYDROGENASE 2 SUBUNIT B"/>
    <property type="match status" value="1"/>
</dbReference>
<evidence type="ECO:0000256" key="2">
    <source>
        <dbReference type="ARBA" id="ARBA00004196"/>
    </source>
</evidence>
<dbReference type="PROSITE" id="PS00551">
    <property type="entry name" value="MOLYBDOPTERIN_PROK_1"/>
    <property type="match status" value="1"/>
</dbReference>
<comment type="caution">
    <text evidence="10">The sequence shown here is derived from an EMBL/GenBank/DDBJ whole genome shotgun (WGS) entry which is preliminary data.</text>
</comment>
<dbReference type="SMART" id="SM00926">
    <property type="entry name" value="Molybdop_Fe4S4"/>
    <property type="match status" value="1"/>
</dbReference>
<name>A0A7Y7M878_9PROT</name>
<dbReference type="Gene3D" id="2.20.25.90">
    <property type="entry name" value="ADC-like domains"/>
    <property type="match status" value="1"/>
</dbReference>
<evidence type="ECO:0000256" key="4">
    <source>
        <dbReference type="ARBA" id="ARBA00022485"/>
    </source>
</evidence>
<dbReference type="InterPro" id="IPR027467">
    <property type="entry name" value="MopterinOxRdtase_cofactor_BS"/>
</dbReference>
<comment type="subcellular location">
    <subcellularLocation>
        <location evidence="2">Cell envelope</location>
    </subcellularLocation>
</comment>
<evidence type="ECO:0000256" key="3">
    <source>
        <dbReference type="ARBA" id="ARBA00010312"/>
    </source>
</evidence>
<dbReference type="GO" id="GO:0009055">
    <property type="term" value="F:electron transfer activity"/>
    <property type="evidence" value="ECO:0007669"/>
    <property type="project" value="TreeGrafter"/>
</dbReference>
<evidence type="ECO:0000256" key="1">
    <source>
        <dbReference type="ARBA" id="ARBA00001966"/>
    </source>
</evidence>
<proteinExistence type="inferred from homology"/>
<dbReference type="PANTHER" id="PTHR43598:SF1">
    <property type="entry name" value="FORMATE DEHYDROGENASE-O MAJOR SUBUNIT"/>
    <property type="match status" value="1"/>
</dbReference>
<comment type="cofactor">
    <cofactor evidence="1">
        <name>[4Fe-4S] cluster</name>
        <dbReference type="ChEBI" id="CHEBI:49883"/>
    </cofactor>
</comment>
<dbReference type="Proteomes" id="UP000534870">
    <property type="component" value="Unassembled WGS sequence"/>
</dbReference>
<gene>
    <name evidence="10" type="ORF">HUK84_22600</name>
</gene>
<dbReference type="GO" id="GO:0009061">
    <property type="term" value="P:anaerobic respiration"/>
    <property type="evidence" value="ECO:0007669"/>
    <property type="project" value="TreeGrafter"/>
</dbReference>
<dbReference type="InterPro" id="IPR006963">
    <property type="entry name" value="Mopterin_OxRdtase_4Fe-4S_dom"/>
</dbReference>
<organism evidence="10 11">
    <name type="scientific">Nguyenibacter vanlangensis</name>
    <dbReference type="NCBI Taxonomy" id="1216886"/>
    <lineage>
        <taxon>Bacteria</taxon>
        <taxon>Pseudomonadati</taxon>
        <taxon>Pseudomonadota</taxon>
        <taxon>Alphaproteobacteria</taxon>
        <taxon>Acetobacterales</taxon>
        <taxon>Acetobacteraceae</taxon>
        <taxon>Nguyenibacter</taxon>
    </lineage>
</organism>